<dbReference type="PANTHER" id="PTHR42957">
    <property type="entry name" value="HELICASE MJ1565-RELATED"/>
    <property type="match status" value="1"/>
</dbReference>
<accession>A0ABX9YH18</accession>
<dbReference type="CDD" id="cd01127">
    <property type="entry name" value="TrwB_TraG_TraD_VirD4"/>
    <property type="match status" value="1"/>
</dbReference>
<reference evidence="2 3" key="1">
    <citation type="submission" date="2018-08" db="EMBL/GenBank/DDBJ databases">
        <title>Comparative analysis of Burkholderia isolates from Puerto Rico.</title>
        <authorList>
            <person name="Hall C."/>
            <person name="Sahl J."/>
            <person name="Wagner D."/>
        </authorList>
    </citation>
    <scope>NUCLEOTIDE SEQUENCE [LARGE SCALE GENOMIC DNA]</scope>
    <source>
        <strain evidence="2 3">Bp8966</strain>
    </source>
</reference>
<dbReference type="Gene3D" id="3.40.50.300">
    <property type="entry name" value="P-loop containing nucleotide triphosphate hydrolases"/>
    <property type="match status" value="2"/>
</dbReference>
<keyword evidence="3" id="KW-1185">Reference proteome</keyword>
<gene>
    <name evidence="2" type="ORF">DF017_26775</name>
</gene>
<evidence type="ECO:0000259" key="1">
    <source>
        <dbReference type="Pfam" id="PF01935"/>
    </source>
</evidence>
<dbReference type="RefSeq" id="WP_124491434.1">
    <property type="nucleotide sequence ID" value="NZ_QTOI01000044.1"/>
</dbReference>
<evidence type="ECO:0000313" key="3">
    <source>
        <dbReference type="Proteomes" id="UP000281098"/>
    </source>
</evidence>
<dbReference type="InterPro" id="IPR027417">
    <property type="entry name" value="P-loop_NTPase"/>
</dbReference>
<sequence>MSIRIGEVIAVHGTKITLKIDEQSSKETLFYDGQKYKGVSIREYLSIQRGFRDIICMVEGEFLDESRVESTDGKITYVRKVEARPIGFFDQDGFKQGIKYMPMIKDAAYLLQEERILSIFDRGASGEEFIIGRMLKEDISINLPWKRLFNSHIGIFGNTGSGKSNTLAKLFTVLFEQKLQVIEGKSRFVILDFNGEYTGDQLAPSASKHVYALSTQYVPTGQPPADLYPLDPSEFWDLETLSLLFQATTNTQRPFLNRVIEGKKKYERNADSLTAYAKAKFRDAFCAGECKPATLDLMRSVARHVGNAQLVNLLREVNWHTKGARFFRQRAYFGTDGVDYAAHIEPTVDTLNITNLDAFDQLIVRTNLQLISDLIAGYVQFEHIQPLLKRVESALTSLRKVLTISNPVADEKILTVISLRRCNNEIKKVLPLLFAKHYYNTHKSSVATPPDRTVHLIIDEAHNILSQQSTRESESWKDYRLEQFEEIIKEGRKFGIFVTIASQRPADISPTIVSQLHNFFIHRLVNDRDLFLIDNTITTLDALSRSLIPGLAQGCCVVTGTAFDLPMVIQVDRLTRDKQPASEDVDLELLWSNAKQSGTAA</sequence>
<dbReference type="SUPFAM" id="SSF52540">
    <property type="entry name" value="P-loop containing nucleoside triphosphate hydrolases"/>
    <property type="match status" value="1"/>
</dbReference>
<comment type="caution">
    <text evidence="2">The sequence shown here is derived from an EMBL/GenBank/DDBJ whole genome shotgun (WGS) entry which is preliminary data.</text>
</comment>
<evidence type="ECO:0000313" key="2">
    <source>
        <dbReference type="EMBL" id="RQY86544.1"/>
    </source>
</evidence>
<proteinExistence type="predicted"/>
<keyword evidence="2" id="KW-0067">ATP-binding</keyword>
<dbReference type="InterPro" id="IPR008571">
    <property type="entry name" value="HerA-like"/>
</dbReference>
<dbReference type="GO" id="GO:0005524">
    <property type="term" value="F:ATP binding"/>
    <property type="evidence" value="ECO:0007669"/>
    <property type="project" value="UniProtKB-KW"/>
</dbReference>
<dbReference type="PANTHER" id="PTHR42957:SF1">
    <property type="entry name" value="HELICASE MJ1565-RELATED"/>
    <property type="match status" value="1"/>
</dbReference>
<dbReference type="Proteomes" id="UP000281098">
    <property type="component" value="Unassembled WGS sequence"/>
</dbReference>
<keyword evidence="2" id="KW-0547">Nucleotide-binding</keyword>
<dbReference type="Pfam" id="PF01935">
    <property type="entry name" value="DUF87"/>
    <property type="match status" value="1"/>
</dbReference>
<name>A0ABX9YH18_9BURK</name>
<organism evidence="2 3">
    <name type="scientific">Burkholderia stagnalis</name>
    <dbReference type="NCBI Taxonomy" id="1503054"/>
    <lineage>
        <taxon>Bacteria</taxon>
        <taxon>Pseudomonadati</taxon>
        <taxon>Pseudomonadota</taxon>
        <taxon>Betaproteobacteria</taxon>
        <taxon>Burkholderiales</taxon>
        <taxon>Burkholderiaceae</taxon>
        <taxon>Burkholderia</taxon>
        <taxon>Burkholderia cepacia complex</taxon>
    </lineage>
</organism>
<feature type="domain" description="Helicase HerA central" evidence="1">
    <location>
        <begin position="131"/>
        <end position="368"/>
    </location>
</feature>
<dbReference type="EMBL" id="QTPM01000043">
    <property type="protein sequence ID" value="RQY86544.1"/>
    <property type="molecule type" value="Genomic_DNA"/>
</dbReference>
<dbReference type="InterPro" id="IPR002789">
    <property type="entry name" value="HerA_central"/>
</dbReference>
<protein>
    <submittedName>
        <fullName evidence="2">ATP-binding protein</fullName>
    </submittedName>
</protein>